<evidence type="ECO:0000313" key="3">
    <source>
        <dbReference type="Proteomes" id="UP000004926"/>
    </source>
</evidence>
<dbReference type="Pfam" id="PF13529">
    <property type="entry name" value="Peptidase_C39_2"/>
    <property type="match status" value="1"/>
</dbReference>
<dbReference type="OrthoDB" id="9789941at2"/>
<evidence type="ECO:0000313" key="2">
    <source>
        <dbReference type="EMBL" id="EHR52885.1"/>
    </source>
</evidence>
<dbReference type="Gene3D" id="3.90.70.10">
    <property type="entry name" value="Cysteine proteinases"/>
    <property type="match status" value="1"/>
</dbReference>
<keyword evidence="3" id="KW-1185">Reference proteome</keyword>
<dbReference type="HOGENOM" id="CLU_054370_0_0_11"/>
<gene>
    <name evidence="2" type="ORF">SacmaDRAFT_4711</name>
</gene>
<dbReference type="eggNOG" id="COG3271">
    <property type="taxonomic scope" value="Bacteria"/>
</dbReference>
<proteinExistence type="predicted"/>
<dbReference type="STRING" id="882083.SacmaDRAFT_4711"/>
<dbReference type="AlphaFoldDB" id="H5WY18"/>
<dbReference type="InterPro" id="IPR039563">
    <property type="entry name" value="Peptidase_C39_single_dom"/>
</dbReference>
<dbReference type="CDD" id="cd02549">
    <property type="entry name" value="Peptidase_C39A"/>
    <property type="match status" value="1"/>
</dbReference>
<feature type="domain" description="Peptidase C39-like" evidence="1">
    <location>
        <begin position="189"/>
        <end position="339"/>
    </location>
</feature>
<organism evidence="2 3">
    <name type="scientific">Saccharomonospora marina XMU15</name>
    <dbReference type="NCBI Taxonomy" id="882083"/>
    <lineage>
        <taxon>Bacteria</taxon>
        <taxon>Bacillati</taxon>
        <taxon>Actinomycetota</taxon>
        <taxon>Actinomycetes</taxon>
        <taxon>Pseudonocardiales</taxon>
        <taxon>Pseudonocardiaceae</taxon>
        <taxon>Saccharomonospora</taxon>
    </lineage>
</organism>
<protein>
    <recommendedName>
        <fullName evidence="1">Peptidase C39-like domain-containing protein</fullName>
    </recommendedName>
</protein>
<evidence type="ECO:0000259" key="1">
    <source>
        <dbReference type="Pfam" id="PF13529"/>
    </source>
</evidence>
<sequence length="384" mass="42363">MTRTRAAETIDYHETRGPRGFLRGKPRGLRAGEQGLSIHEPVGTVSGFEYGYWTCEPRVPASGATELIASWNARTPEDTWLRVEAAARTRDGEHTRWYVLADWAYGDRDIRRTSVAGQRDAHGSVDVDTLAAAPGVTFVSYRLRVTLHRREGSRATPTLTAVGAMASRLAERFEVATSEPQRDGGFELAVPRFAQYVHRGRFVEYGGGGEHWCSPAATEMVVEYWGKGPSERELSWLPSDCPDPGVVHAARHTYDYAYQGTGNWPFNTAYAAHYGLNARVTRLPDLAELRRHVASGVPVITSLSFRRDELDGAGYGSAGHLMVVAGFTDSGDVIVNDPAGETADAVRRVYPRAQFETAWQRTRRLDDEGRVRPGPGGIVYLITP</sequence>
<accession>H5WY18</accession>
<dbReference type="InterPro" id="IPR039564">
    <property type="entry name" value="Peptidase_C39-like"/>
</dbReference>
<name>H5WY18_9PSEU</name>
<dbReference type="EMBL" id="CM001439">
    <property type="protein sequence ID" value="EHR52885.1"/>
    <property type="molecule type" value="Genomic_DNA"/>
</dbReference>
<reference evidence="2 3" key="1">
    <citation type="journal article" date="2012" name="Stand. Genomic Sci.">
        <title>Genome sequence of the ocean sediment bacterium Saccharomonospora marina type strain (XMU15(T)).</title>
        <authorList>
            <person name="Klenk H.P."/>
            <person name="Lu M."/>
            <person name="Lucas S."/>
            <person name="Lapidus A."/>
            <person name="Copeland A."/>
            <person name="Pitluck S."/>
            <person name="Goodwin L.A."/>
            <person name="Han C."/>
            <person name="Tapia R."/>
            <person name="Brambilla E.M."/>
            <person name="Potter G."/>
            <person name="Land M."/>
            <person name="Ivanova N."/>
            <person name="Rohde M."/>
            <person name="Goker M."/>
            <person name="Detter J.C."/>
            <person name="Li W.J."/>
            <person name="Kyrpides N.C."/>
            <person name="Woyke T."/>
        </authorList>
    </citation>
    <scope>NUCLEOTIDE SEQUENCE [LARGE SCALE GENOMIC DNA]</scope>
    <source>
        <strain evidence="2 3">XMU15</strain>
    </source>
</reference>
<dbReference type="Proteomes" id="UP000004926">
    <property type="component" value="Chromosome"/>
</dbReference>